<accession>A0AA38UGW9</accession>
<dbReference type="AlphaFoldDB" id="A0AA38UGW9"/>
<dbReference type="EMBL" id="MU806224">
    <property type="protein sequence ID" value="KAJ3837767.1"/>
    <property type="molecule type" value="Genomic_DNA"/>
</dbReference>
<protein>
    <submittedName>
        <fullName evidence="1">Uncharacterized protein</fullName>
    </submittedName>
</protein>
<dbReference type="Proteomes" id="UP001163846">
    <property type="component" value="Unassembled WGS sequence"/>
</dbReference>
<comment type="caution">
    <text evidence="1">The sequence shown here is derived from an EMBL/GenBank/DDBJ whole genome shotgun (WGS) entry which is preliminary data.</text>
</comment>
<organism evidence="1 2">
    <name type="scientific">Lentinula raphanica</name>
    <dbReference type="NCBI Taxonomy" id="153919"/>
    <lineage>
        <taxon>Eukaryota</taxon>
        <taxon>Fungi</taxon>
        <taxon>Dikarya</taxon>
        <taxon>Basidiomycota</taxon>
        <taxon>Agaricomycotina</taxon>
        <taxon>Agaricomycetes</taxon>
        <taxon>Agaricomycetidae</taxon>
        <taxon>Agaricales</taxon>
        <taxon>Marasmiineae</taxon>
        <taxon>Omphalotaceae</taxon>
        <taxon>Lentinula</taxon>
    </lineage>
</organism>
<evidence type="ECO:0000313" key="1">
    <source>
        <dbReference type="EMBL" id="KAJ3837767.1"/>
    </source>
</evidence>
<name>A0AA38UGW9_9AGAR</name>
<gene>
    <name evidence="1" type="ORF">F5878DRAFT_201389</name>
</gene>
<proteinExistence type="predicted"/>
<evidence type="ECO:0000313" key="2">
    <source>
        <dbReference type="Proteomes" id="UP001163846"/>
    </source>
</evidence>
<keyword evidence="2" id="KW-1185">Reference proteome</keyword>
<reference evidence="1" key="1">
    <citation type="submission" date="2022-08" db="EMBL/GenBank/DDBJ databases">
        <authorList>
            <consortium name="DOE Joint Genome Institute"/>
            <person name="Min B."/>
            <person name="Riley R."/>
            <person name="Sierra-Patev S."/>
            <person name="Naranjo-Ortiz M."/>
            <person name="Looney B."/>
            <person name="Konkel Z."/>
            <person name="Slot J.C."/>
            <person name="Sakamoto Y."/>
            <person name="Steenwyk J.L."/>
            <person name="Rokas A."/>
            <person name="Carro J."/>
            <person name="Camarero S."/>
            <person name="Ferreira P."/>
            <person name="Molpeceres G."/>
            <person name="Ruiz-Duenas F.J."/>
            <person name="Serrano A."/>
            <person name="Henrissat B."/>
            <person name="Drula E."/>
            <person name="Hughes K.W."/>
            <person name="Mata J.L."/>
            <person name="Ishikawa N.K."/>
            <person name="Vargas-Isla R."/>
            <person name="Ushijima S."/>
            <person name="Smith C.A."/>
            <person name="Ahrendt S."/>
            <person name="Andreopoulos W."/>
            <person name="He G."/>
            <person name="Labutti K."/>
            <person name="Lipzen A."/>
            <person name="Ng V."/>
            <person name="Sandor L."/>
            <person name="Barry K."/>
            <person name="Martinez A.T."/>
            <person name="Xiao Y."/>
            <person name="Gibbons J.G."/>
            <person name="Terashima K."/>
            <person name="Hibbett D.S."/>
            <person name="Grigoriev I.V."/>
        </authorList>
    </citation>
    <scope>NUCLEOTIDE SEQUENCE</scope>
    <source>
        <strain evidence="1">TFB9207</strain>
    </source>
</reference>
<sequence length="199" mass="22878">MLFIGCHLPPDHTIPYTSCYVNNIMGSRVLTLNTTARRPDSGKAIHTRDCHITGPSLKEVLRHRRHEHSVVKSITLDRTLEIYMKELPFIYWQVVRLLDIVRNIIYQLFDKTAQAALGEDIQTELLPSKSSMILVARRWAGEIPVCIALSLIIDSSITGYLYLLRDGLAVERVKTMSSMLVESERFVLPSVRRCRRCRR</sequence>